<reference evidence="1" key="1">
    <citation type="submission" date="2023-10" db="EMBL/GenBank/DDBJ databases">
        <authorList>
            <consortium name="GenomeTrakr network: Whole genome sequencing for foodborne pathogen traceback"/>
        </authorList>
    </citation>
    <scope>NUCLEOTIDE SEQUENCE</scope>
    <source>
        <strain evidence="1">RM9975</strain>
    </source>
</reference>
<dbReference type="SUPFAM" id="SSF69279">
    <property type="entry name" value="Phage tail proteins"/>
    <property type="match status" value="1"/>
</dbReference>
<gene>
    <name evidence="1" type="ORF">R0P33_005018</name>
</gene>
<dbReference type="AlphaFoldDB" id="A0AAD2ZG36"/>
<accession>A0AAD2ZG36</accession>
<sequence length="29" mass="3288">DDGGSCHLWLGRGVPPAVNRRRWKGDVWP</sequence>
<name>A0AAD2ZG36_ECOLX</name>
<comment type="caution">
    <text evidence="1">The sequence shown here is derived from an EMBL/GenBank/DDBJ whole genome shotgun (WGS) entry which is preliminary data.</text>
</comment>
<feature type="non-terminal residue" evidence="1">
    <location>
        <position position="1"/>
    </location>
</feature>
<evidence type="ECO:0000313" key="2">
    <source>
        <dbReference type="Proteomes" id="UP001187825"/>
    </source>
</evidence>
<dbReference type="EMBL" id="ABNXQI010000088">
    <property type="protein sequence ID" value="ELP2902568.1"/>
    <property type="molecule type" value="Genomic_DNA"/>
</dbReference>
<dbReference type="Proteomes" id="UP001187825">
    <property type="component" value="Unassembled WGS sequence"/>
</dbReference>
<organism evidence="1 2">
    <name type="scientific">Escherichia coli O111</name>
    <dbReference type="NCBI Taxonomy" id="1055535"/>
    <lineage>
        <taxon>Bacteria</taxon>
        <taxon>Pseudomonadati</taxon>
        <taxon>Pseudomonadota</taxon>
        <taxon>Gammaproteobacteria</taxon>
        <taxon>Enterobacterales</taxon>
        <taxon>Enterobacteriaceae</taxon>
        <taxon>Escherichia</taxon>
    </lineage>
</organism>
<evidence type="ECO:0000313" key="1">
    <source>
        <dbReference type="EMBL" id="ELP2902568.1"/>
    </source>
</evidence>
<protein>
    <submittedName>
        <fullName evidence="1">Phage tail protein</fullName>
    </submittedName>
</protein>
<proteinExistence type="predicted"/>